<proteinExistence type="inferred from homology"/>
<dbReference type="PROSITE" id="PS50920">
    <property type="entry name" value="SOLCAR"/>
    <property type="match status" value="3"/>
</dbReference>
<evidence type="ECO:0000256" key="4">
    <source>
        <dbReference type="ARBA" id="ARBA00022692"/>
    </source>
</evidence>
<evidence type="ECO:0000256" key="1">
    <source>
        <dbReference type="ARBA" id="ARBA00004225"/>
    </source>
</evidence>
<comment type="caution">
    <text evidence="11">The sequence shown here is derived from an EMBL/GenBank/DDBJ whole genome shotgun (WGS) entry which is preliminary data.</text>
</comment>
<feature type="repeat" description="Solcar" evidence="9">
    <location>
        <begin position="6"/>
        <end position="92"/>
    </location>
</feature>
<dbReference type="Pfam" id="PF00153">
    <property type="entry name" value="Mito_carr"/>
    <property type="match status" value="3"/>
</dbReference>
<keyword evidence="8 9" id="KW-0472">Membrane</keyword>
<evidence type="ECO:0000256" key="7">
    <source>
        <dbReference type="ARBA" id="ARBA00023128"/>
    </source>
</evidence>
<evidence type="ECO:0000256" key="9">
    <source>
        <dbReference type="PROSITE-ProRule" id="PRU00282"/>
    </source>
</evidence>
<dbReference type="InterPro" id="IPR002067">
    <property type="entry name" value="MCP"/>
</dbReference>
<dbReference type="Gene3D" id="1.50.40.10">
    <property type="entry name" value="Mitochondrial carrier domain"/>
    <property type="match status" value="2"/>
</dbReference>
<dbReference type="InterPro" id="IPR023395">
    <property type="entry name" value="MCP_dom_sf"/>
</dbReference>
<keyword evidence="7" id="KW-0496">Mitochondrion</keyword>
<dbReference type="FunFam" id="1.50.40.10:FF:000075">
    <property type="entry name" value="Nicotinamide adenine dinucleotide transporter 2, mitochondrial"/>
    <property type="match status" value="1"/>
</dbReference>
<dbReference type="GO" id="GO:0031966">
    <property type="term" value="C:mitochondrial membrane"/>
    <property type="evidence" value="ECO:0007669"/>
    <property type="project" value="UniProtKB-SubCell"/>
</dbReference>
<evidence type="ECO:0000256" key="8">
    <source>
        <dbReference type="ARBA" id="ARBA00023136"/>
    </source>
</evidence>
<dbReference type="GO" id="GO:0015215">
    <property type="term" value="F:nucleotide transmembrane transporter activity"/>
    <property type="evidence" value="ECO:0007669"/>
    <property type="project" value="UniProtKB-ARBA"/>
</dbReference>
<dbReference type="SUPFAM" id="SSF103506">
    <property type="entry name" value="Mitochondrial carrier"/>
    <property type="match status" value="1"/>
</dbReference>
<dbReference type="InterPro" id="IPR018108">
    <property type="entry name" value="MCP_transmembrane"/>
</dbReference>
<evidence type="ECO:0000256" key="5">
    <source>
        <dbReference type="ARBA" id="ARBA00022737"/>
    </source>
</evidence>
<dbReference type="Proteomes" id="UP000886523">
    <property type="component" value="Unassembled WGS sequence"/>
</dbReference>
<accession>A0A9P6DZP7</accession>
<evidence type="ECO:0000256" key="6">
    <source>
        <dbReference type="ARBA" id="ARBA00022989"/>
    </source>
</evidence>
<dbReference type="EMBL" id="MU128933">
    <property type="protein sequence ID" value="KAF9517239.1"/>
    <property type="molecule type" value="Genomic_DNA"/>
</dbReference>
<dbReference type="InterPro" id="IPR044712">
    <property type="entry name" value="SLC25A32-like"/>
</dbReference>
<evidence type="ECO:0000256" key="10">
    <source>
        <dbReference type="RuleBase" id="RU000488"/>
    </source>
</evidence>
<reference evidence="11" key="1">
    <citation type="journal article" date="2020" name="Nat. Commun.">
        <title>Large-scale genome sequencing of mycorrhizal fungi provides insights into the early evolution of symbiotic traits.</title>
        <authorList>
            <person name="Miyauchi S."/>
            <person name="Kiss E."/>
            <person name="Kuo A."/>
            <person name="Drula E."/>
            <person name="Kohler A."/>
            <person name="Sanchez-Garcia M."/>
            <person name="Morin E."/>
            <person name="Andreopoulos B."/>
            <person name="Barry K.W."/>
            <person name="Bonito G."/>
            <person name="Buee M."/>
            <person name="Carver A."/>
            <person name="Chen C."/>
            <person name="Cichocki N."/>
            <person name="Clum A."/>
            <person name="Culley D."/>
            <person name="Crous P.W."/>
            <person name="Fauchery L."/>
            <person name="Girlanda M."/>
            <person name="Hayes R.D."/>
            <person name="Keri Z."/>
            <person name="LaButti K."/>
            <person name="Lipzen A."/>
            <person name="Lombard V."/>
            <person name="Magnuson J."/>
            <person name="Maillard F."/>
            <person name="Murat C."/>
            <person name="Nolan M."/>
            <person name="Ohm R.A."/>
            <person name="Pangilinan J."/>
            <person name="Pereira M.F."/>
            <person name="Perotto S."/>
            <person name="Peter M."/>
            <person name="Pfister S."/>
            <person name="Riley R."/>
            <person name="Sitrit Y."/>
            <person name="Stielow J.B."/>
            <person name="Szollosi G."/>
            <person name="Zifcakova L."/>
            <person name="Stursova M."/>
            <person name="Spatafora J.W."/>
            <person name="Tedersoo L."/>
            <person name="Vaario L.M."/>
            <person name="Yamada A."/>
            <person name="Yan M."/>
            <person name="Wang P."/>
            <person name="Xu J."/>
            <person name="Bruns T."/>
            <person name="Baldrian P."/>
            <person name="Vilgalys R."/>
            <person name="Dunand C."/>
            <person name="Henrissat B."/>
            <person name="Grigoriev I.V."/>
            <person name="Hibbett D."/>
            <person name="Nagy L.G."/>
            <person name="Martin F.M."/>
        </authorList>
    </citation>
    <scope>NUCLEOTIDE SEQUENCE</scope>
    <source>
        <strain evidence="11">UP504</strain>
    </source>
</reference>
<comment type="subcellular location">
    <subcellularLocation>
        <location evidence="1">Mitochondrion membrane</location>
        <topology evidence="1">Multi-pass membrane protein</topology>
    </subcellularLocation>
</comment>
<keyword evidence="6" id="KW-1133">Transmembrane helix</keyword>
<dbReference type="PANTHER" id="PTHR45683">
    <property type="entry name" value="MITOCHONDRIAL NICOTINAMIDE ADENINE DINUCLEOTIDE TRANSPORTER 1-RELATED-RELATED"/>
    <property type="match status" value="1"/>
</dbReference>
<comment type="similarity">
    <text evidence="2 10">Belongs to the mitochondrial carrier (TC 2.A.29) family.</text>
</comment>
<protein>
    <submittedName>
        <fullName evidence="11">Uncharacterized protein</fullName>
    </submittedName>
</protein>
<keyword evidence="4 9" id="KW-0812">Transmembrane</keyword>
<dbReference type="AlphaFoldDB" id="A0A9P6DZP7"/>
<feature type="repeat" description="Solcar" evidence="9">
    <location>
        <begin position="116"/>
        <end position="202"/>
    </location>
</feature>
<evidence type="ECO:0000256" key="2">
    <source>
        <dbReference type="ARBA" id="ARBA00006375"/>
    </source>
</evidence>
<keyword evidence="3 10" id="KW-0813">Transport</keyword>
<dbReference type="PRINTS" id="PR00926">
    <property type="entry name" value="MITOCARRIER"/>
</dbReference>
<keyword evidence="12" id="KW-1185">Reference proteome</keyword>
<evidence type="ECO:0000313" key="11">
    <source>
        <dbReference type="EMBL" id="KAF9517239.1"/>
    </source>
</evidence>
<evidence type="ECO:0000256" key="3">
    <source>
        <dbReference type="ARBA" id="ARBA00022448"/>
    </source>
</evidence>
<organism evidence="11 12">
    <name type="scientific">Hydnum rufescens UP504</name>
    <dbReference type="NCBI Taxonomy" id="1448309"/>
    <lineage>
        <taxon>Eukaryota</taxon>
        <taxon>Fungi</taxon>
        <taxon>Dikarya</taxon>
        <taxon>Basidiomycota</taxon>
        <taxon>Agaricomycotina</taxon>
        <taxon>Agaricomycetes</taxon>
        <taxon>Cantharellales</taxon>
        <taxon>Hydnaceae</taxon>
        <taxon>Hydnum</taxon>
    </lineage>
</organism>
<sequence length="336" mass="36821">MPTGKWASSPSTLAGAGAGLVSSIVTCPLDVIKTKVQAAKGGVDYVGVLGTTKQILIHDGVKGLYRGLGPTITGYLPTWAIYFSLYDGIKTRLGGAHWSRRVSYGDEDIESHSVRESMSVHVSAAMAAGATSTIISNPLWVIKTRFMTQPLDERRYRHTLDAFVTVYRREGIGAFYRGLVPSLLGVSHVAVQFPLYEELKVFFADRQHIPVPDLDSGTILLCSAVSKMTASLVTYPHEVIRTRLQVDYAPGRLGTNNSLPTPVRSPPPINRVLPSHTHPLSLMAIMHTIRAVVRESGWRGMYRGLSVNLLRTVPNSGITLLTYELIMRQLSKTNHS</sequence>
<feature type="repeat" description="Solcar" evidence="9">
    <location>
        <begin position="218"/>
        <end position="329"/>
    </location>
</feature>
<keyword evidence="5" id="KW-0677">Repeat</keyword>
<evidence type="ECO:0000313" key="12">
    <source>
        <dbReference type="Proteomes" id="UP000886523"/>
    </source>
</evidence>
<gene>
    <name evidence="11" type="ORF">BS47DRAFT_1339991</name>
</gene>
<name>A0A9P6DZP7_9AGAM</name>
<dbReference type="OrthoDB" id="10266426at2759"/>